<dbReference type="PROSITE" id="PS50106">
    <property type="entry name" value="PDZ"/>
    <property type="match status" value="1"/>
</dbReference>
<dbReference type="PANTHER" id="PTHR43253">
    <property type="entry name" value="TRICORN PROTEASE HOMOLOG 2-RELATED"/>
    <property type="match status" value="1"/>
</dbReference>
<keyword evidence="12" id="KW-1185">Reference proteome</keyword>
<feature type="active site" description="Charge relay system" evidence="8">
    <location>
        <position position="697"/>
    </location>
</feature>
<feature type="domain" description="PDZ" evidence="10">
    <location>
        <begin position="714"/>
        <end position="793"/>
    </location>
</feature>
<keyword evidence="5 7" id="KW-0378">Hydrolase</keyword>
<organism evidence="11 12">
    <name type="scientific">Candidatus Acidianus copahuensis</name>
    <dbReference type="NCBI Taxonomy" id="1160895"/>
    <lineage>
        <taxon>Archaea</taxon>
        <taxon>Thermoproteota</taxon>
        <taxon>Thermoprotei</taxon>
        <taxon>Sulfolobales</taxon>
        <taxon>Sulfolobaceae</taxon>
        <taxon>Acidianus</taxon>
    </lineage>
</organism>
<dbReference type="PANTHER" id="PTHR43253:SF1">
    <property type="entry name" value="TRICORN PROTEASE HOMOLOG 2-RELATED"/>
    <property type="match status" value="1"/>
</dbReference>
<sequence>MKTYKIFPAIHNDKIAFTTDDDIWISQINDPKYERLTSGLGVAIRPRFSPDGKNIAFTLIQLKDGKGISEVYVMPSSGGEPKRVTFFGRPTTFAAGWRDNNTVLVITDYQTPFSYWTELYEVNVNTNSFKRLPFGNVSSVFWKDNVIIIGRGYQDLPFWKGYKGGRKGELWISKDGGKTFSRFVSLEGNVSWPMIVGERVFFISEHEGIGNLYSVDLEGKDLRKHSDFTNFGARNANSDGKRIVMQSGGEIYLFDGETKQLEIDVQTDRRKAQQKFVDIKIDDFSTNGDMISVSVRGRPFLLRPWSGPAVQLGERQGVRYKLVRVLNDGGIIAVSDERGYDRLVRLDPNRSTIIDKDFGRIEQISISPDGKKVLISNNKLELWLLDLGSLTEKLIDSSEYGIISQISWHPNNSWFAYSFPESPGTSSIRICSINGKPVKVTSGYSIDFSPAFDPEGKYLYFLSSRNLDPMQDPIFLNMSFPKAVKPYIVPLSNCYSPFNQPIENIECKQEVEVDGIQERVTPFPLDGDNYVAIAGAKGRVFMAIAPIQGMLKSREEVKERIDFFDFNTMSKDVFLDNVNAFVLSFDGTKILVKQGDSIRFLEVSSKPEQNVPPNPDRKTGVIDLSRVKLITDPRMEWEQMFNETWRLMEENYWRKDFDSINWYKIKEKYKELIHKVGTRYELSDLLKEMIGETRTSHSYEIPTDFDTPIPYPVGSLGASLEFNGECYTITKIFEGDPANDGEKSPLKEAGVNLEEGDCIIAIDGVKLGENVNPQSLLVNKSGTQVILSVITKSGQKREVTVRTLNDEKRIVYRDWVEKNRKYVHQKTQGQVGYIHIPNMGPEGFAEFYRSFISEFYKSGLIIDVRYNGGGYISGVLLQRLLMRSVGFIVPRNGKSIPFPEYSVPKVTVAITNENAGSDGDLFSFMFKQFKLGTLIGKRTWGGVVGISGRHKLIDGTMVSQPEFAVHMYDIGLCIENHGVEPDVDVDITPQDYALDKDPQLDKAIEIALANLEKK</sequence>
<dbReference type="CDD" id="cd10828">
    <property type="entry name" value="cpPDZ_Tricorn-protease"/>
    <property type="match status" value="1"/>
</dbReference>
<dbReference type="GO" id="GO:0005737">
    <property type="term" value="C:cytoplasm"/>
    <property type="evidence" value="ECO:0007669"/>
    <property type="project" value="UniProtKB-SubCell"/>
</dbReference>
<dbReference type="Gene3D" id="2.130.10.10">
    <property type="entry name" value="YVTN repeat-like/Quinoprotein amine dehydrogenase"/>
    <property type="match status" value="1"/>
</dbReference>
<dbReference type="SUPFAM" id="SSF52096">
    <property type="entry name" value="ClpP/crotonase"/>
    <property type="match status" value="1"/>
</dbReference>
<dbReference type="SUPFAM" id="SSF69322">
    <property type="entry name" value="Tricorn protease domain 2"/>
    <property type="match status" value="1"/>
</dbReference>
<evidence type="ECO:0000313" key="12">
    <source>
        <dbReference type="Proteomes" id="UP000024332"/>
    </source>
</evidence>
<feature type="active site" description="Nucleophile" evidence="8">
    <location>
        <position position="917"/>
    </location>
</feature>
<dbReference type="PIRSF" id="PIRSF036421">
    <property type="entry name" value="Tricorn_protease"/>
    <property type="match status" value="1"/>
</dbReference>
<dbReference type="SUPFAM" id="SSF69304">
    <property type="entry name" value="Tricorn protease N-terminal domain"/>
    <property type="match status" value="1"/>
</dbReference>
<dbReference type="GO" id="GO:0006508">
    <property type="term" value="P:proteolysis"/>
    <property type="evidence" value="ECO:0007669"/>
    <property type="project" value="UniProtKB-UniRule"/>
</dbReference>
<dbReference type="InterPro" id="IPR005151">
    <property type="entry name" value="Tail-specific_protease"/>
</dbReference>
<comment type="subcellular location">
    <subcellularLocation>
        <location evidence="1 7">Cytoplasm</location>
    </subcellularLocation>
</comment>
<accession>A0A031LS99</accession>
<dbReference type="Gene3D" id="3.90.226.10">
    <property type="entry name" value="2-enoyl-CoA Hydratase, Chain A, domain 1"/>
    <property type="match status" value="1"/>
</dbReference>
<dbReference type="Pfam" id="PF14684">
    <property type="entry name" value="Tricorn_C1"/>
    <property type="match status" value="1"/>
</dbReference>
<dbReference type="InterPro" id="IPR029045">
    <property type="entry name" value="ClpP/crotonase-like_dom_sf"/>
</dbReference>
<evidence type="ECO:0000256" key="7">
    <source>
        <dbReference type="PIRNR" id="PIRNR036421"/>
    </source>
</evidence>
<dbReference type="CDD" id="cd07562">
    <property type="entry name" value="Peptidase_S41_TRI"/>
    <property type="match status" value="1"/>
</dbReference>
<dbReference type="STRING" id="1160895.CM19_03560"/>
<dbReference type="InterPro" id="IPR001478">
    <property type="entry name" value="PDZ"/>
</dbReference>
<dbReference type="Pfam" id="PF14685">
    <property type="entry name" value="PDZ_Tricorn"/>
    <property type="match status" value="1"/>
</dbReference>
<evidence type="ECO:0000313" key="11">
    <source>
        <dbReference type="EMBL" id="EZQ10691.1"/>
    </source>
</evidence>
<dbReference type="Gene3D" id="2.30.42.10">
    <property type="match status" value="1"/>
</dbReference>
<feature type="active site" description="Charge relay system" evidence="8">
    <location>
        <position position="975"/>
    </location>
</feature>
<evidence type="ECO:0000256" key="2">
    <source>
        <dbReference type="ARBA" id="ARBA00008524"/>
    </source>
</evidence>
<dbReference type="InterPro" id="IPR012393">
    <property type="entry name" value="Tricorn_protease"/>
</dbReference>
<comment type="similarity">
    <text evidence="2 7">Belongs to the peptidase S41B family.</text>
</comment>
<dbReference type="OrthoDB" id="25019at2157"/>
<dbReference type="InterPro" id="IPR036034">
    <property type="entry name" value="PDZ_sf"/>
</dbReference>
<dbReference type="Proteomes" id="UP000024332">
    <property type="component" value="Unassembled WGS sequence"/>
</dbReference>
<proteinExistence type="inferred from homology"/>
<evidence type="ECO:0000259" key="10">
    <source>
        <dbReference type="PROSITE" id="PS50106"/>
    </source>
</evidence>
<dbReference type="SMART" id="SM00245">
    <property type="entry name" value="TSPc"/>
    <property type="match status" value="1"/>
</dbReference>
<dbReference type="InterPro" id="IPR029414">
    <property type="entry name" value="Tricorn_PDZ"/>
</dbReference>
<comment type="function">
    <text evidence="7">Degrades oligopeptides.</text>
</comment>
<evidence type="ECO:0000256" key="9">
    <source>
        <dbReference type="PIRSR" id="PIRSR036421-3"/>
    </source>
</evidence>
<dbReference type="Pfam" id="PF03572">
    <property type="entry name" value="Peptidase_S41"/>
    <property type="match status" value="1"/>
</dbReference>
<dbReference type="InterPro" id="IPR015943">
    <property type="entry name" value="WD40/YVTN_repeat-like_dom_sf"/>
</dbReference>
<reference evidence="11 12" key="1">
    <citation type="submission" date="2014-03" db="EMBL/GenBank/DDBJ databases">
        <title>Draft genome sequence of the novel thermoacidophilic archaea Acidianus copahuensis ALE1 strain, isolated from Copahue volcanic area in Neuquen Argentina.</title>
        <authorList>
            <person name="Urbieta M.S."/>
            <person name="Rascovan N."/>
            <person name="Castro C."/>
            <person name="Revale S."/>
            <person name="Giaveno M.A."/>
            <person name="Vazquez M.P."/>
            <person name="Donati E.R."/>
        </authorList>
    </citation>
    <scope>NUCLEOTIDE SEQUENCE [LARGE SCALE GENOMIC DNA]</scope>
    <source>
        <strain evidence="11 12">ALE1</strain>
    </source>
</reference>
<dbReference type="EMBL" id="JFZT01000020">
    <property type="protein sequence ID" value="EZQ10691.1"/>
    <property type="molecule type" value="Genomic_DNA"/>
</dbReference>
<evidence type="ECO:0000256" key="1">
    <source>
        <dbReference type="ARBA" id="ARBA00004496"/>
    </source>
</evidence>
<evidence type="ECO:0000256" key="3">
    <source>
        <dbReference type="ARBA" id="ARBA00022490"/>
    </source>
</evidence>
<evidence type="ECO:0000256" key="6">
    <source>
        <dbReference type="ARBA" id="ARBA00022825"/>
    </source>
</evidence>
<comment type="caution">
    <text evidence="11">The sequence shown here is derived from an EMBL/GenBank/DDBJ whole genome shotgun (WGS) entry which is preliminary data.</text>
</comment>
<dbReference type="RefSeq" id="WP_048099024.1">
    <property type="nucleotide sequence ID" value="NZ_JFZT01000020.1"/>
</dbReference>
<gene>
    <name evidence="11" type="ORF">CM19_03560</name>
</gene>
<dbReference type="AlphaFoldDB" id="A0A031LS99"/>
<dbReference type="InterPro" id="IPR028204">
    <property type="entry name" value="Tricorn_C1"/>
</dbReference>
<evidence type="ECO:0000256" key="8">
    <source>
        <dbReference type="PIRSR" id="PIRSR036421-1"/>
    </source>
</evidence>
<dbReference type="Gene3D" id="2.120.10.60">
    <property type="entry name" value="Tricorn protease N-terminal domain"/>
    <property type="match status" value="1"/>
</dbReference>
<feature type="site" description="Transition state stabilizer; via amide nitrogen" evidence="9">
    <location>
        <position position="918"/>
    </location>
</feature>
<dbReference type="Pfam" id="PF26550">
    <property type="entry name" value="Tricorn_2nd"/>
    <property type="match status" value="1"/>
</dbReference>
<dbReference type="Gene3D" id="3.30.750.44">
    <property type="match status" value="1"/>
</dbReference>
<dbReference type="EC" id="3.4.21.-" evidence="7"/>
<dbReference type="SUPFAM" id="SSF50156">
    <property type="entry name" value="PDZ domain-like"/>
    <property type="match status" value="1"/>
</dbReference>
<evidence type="ECO:0000256" key="5">
    <source>
        <dbReference type="ARBA" id="ARBA00022801"/>
    </source>
</evidence>
<name>A0A031LS99_9CREN</name>
<dbReference type="GO" id="GO:0008236">
    <property type="term" value="F:serine-type peptidase activity"/>
    <property type="evidence" value="ECO:0007669"/>
    <property type="project" value="UniProtKB-UniRule"/>
</dbReference>
<dbReference type="Pfam" id="PF26549">
    <property type="entry name" value="Tricorn_N"/>
    <property type="match status" value="1"/>
</dbReference>
<evidence type="ECO:0000256" key="4">
    <source>
        <dbReference type="ARBA" id="ARBA00022670"/>
    </source>
</evidence>
<keyword evidence="3 7" id="KW-0963">Cytoplasm</keyword>
<keyword evidence="6 7" id="KW-0720">Serine protease</keyword>
<keyword evidence="4 7" id="KW-0645">Protease</keyword>
<protein>
    <recommendedName>
        <fullName evidence="7">Tricorn protease homolog</fullName>
        <ecNumber evidence="7">3.4.21.-</ecNumber>
    </recommendedName>
</protein>